<dbReference type="PANTHER" id="PTHR42840">
    <property type="entry name" value="NAD(P)-BINDING ROSSMANN-FOLD SUPERFAMILY PROTEIN-RELATED"/>
    <property type="match status" value="1"/>
</dbReference>
<gene>
    <name evidence="5" type="ORF">I308_103521</name>
</gene>
<dbReference type="PANTHER" id="PTHR42840:SF3">
    <property type="entry name" value="BINDING ROSSMANN FOLD OXIDOREDUCTASE, PUTATIVE (AFU_ORTHOLOGUE AFUA_2G10240)-RELATED"/>
    <property type="match status" value="1"/>
</dbReference>
<dbReference type="EMBL" id="ATAM02000005">
    <property type="protein sequence ID" value="KAL0250212.1"/>
    <property type="molecule type" value="Genomic_DNA"/>
</dbReference>
<feature type="domain" description="Gfo/Idh/MocA-like oxidoreductase N-terminal" evidence="3">
    <location>
        <begin position="6"/>
        <end position="122"/>
    </location>
</feature>
<evidence type="ECO:0000256" key="2">
    <source>
        <dbReference type="ARBA" id="ARBA00023002"/>
    </source>
</evidence>
<name>A0ABR3BTD9_9TREE</name>
<comment type="similarity">
    <text evidence="1">Belongs to the Gfo/Idh/MocA family.</text>
</comment>
<protein>
    <recommendedName>
        <fullName evidence="7">Inositol 2-dehydrogenase</fullName>
    </recommendedName>
</protein>
<dbReference type="RefSeq" id="XP_066614399.1">
    <property type="nucleotide sequence ID" value="XM_066758015.1"/>
</dbReference>
<dbReference type="InterPro" id="IPR000683">
    <property type="entry name" value="Gfo/Idh/MocA-like_OxRdtase_N"/>
</dbReference>
<dbReference type="Gene3D" id="3.40.50.720">
    <property type="entry name" value="NAD(P)-binding Rossmann-like Domain"/>
    <property type="match status" value="1"/>
</dbReference>
<keyword evidence="2" id="KW-0560">Oxidoreductase</keyword>
<keyword evidence="6" id="KW-1185">Reference proteome</keyword>
<evidence type="ECO:0000256" key="1">
    <source>
        <dbReference type="ARBA" id="ARBA00010928"/>
    </source>
</evidence>
<dbReference type="Gene3D" id="3.30.360.10">
    <property type="entry name" value="Dihydrodipicolinate Reductase, domain 2"/>
    <property type="match status" value="1"/>
</dbReference>
<dbReference type="GeneID" id="91990377"/>
<comment type="caution">
    <text evidence="5">The sequence shown here is derived from an EMBL/GenBank/DDBJ whole genome shotgun (WGS) entry which is preliminary data.</text>
</comment>
<evidence type="ECO:0000313" key="5">
    <source>
        <dbReference type="EMBL" id="KAL0250212.1"/>
    </source>
</evidence>
<reference evidence="5" key="2">
    <citation type="submission" date="2024-01" db="EMBL/GenBank/DDBJ databases">
        <title>Comparative genomics of Cryptococcus and Kwoniella reveals pathogenesis evolution and contrasting modes of karyotype evolution via chromosome fusion or intercentromeric recombination.</title>
        <authorList>
            <person name="Coelho M.A."/>
            <person name="David-Palma M."/>
            <person name="Shea T."/>
            <person name="Bowers K."/>
            <person name="Mcginley-Smith S."/>
            <person name="Mohammad A.W."/>
            <person name="Gnirke A."/>
            <person name="Yurkov A.M."/>
            <person name="Nowrousian M."/>
            <person name="Sun S."/>
            <person name="Cuomo C.A."/>
            <person name="Heitman J."/>
        </authorList>
    </citation>
    <scope>NUCLEOTIDE SEQUENCE</scope>
    <source>
        <strain evidence="5">IND107</strain>
    </source>
</reference>
<sequence length="359" mass="39853">MSDRKLKVGILGMGRMGSIHASNFSFKVPRAHVIAACDERQERLDWAKGALPADVKYYLNVDDMFKNSGIEAVLIATETSKHAELAEKAWSYGLHVFLEKPISVDVETSKRVVENSKNYPNLKTMVGFVRRFDESNAELKSMIDSGSLGKIHMLRSGSTDPYDPSGFFVKFSATSGGIFTDVGVHDVDQARWMVGVPEGCLNPKREVHRVFALGQSVQHPELTKLGDADNGVGIVEFTNGVVFTCHLGRTQQNGHECYCEVYGTEQKVIINGQAAANRMEIRDKHGVRIESHDSHFTRFKEAFVSELQAFTACILDDKPLPVDLYDALQASKITTALTHSFHKGVPVYFDEEGEIIVPQ</sequence>
<evidence type="ECO:0008006" key="7">
    <source>
        <dbReference type="Google" id="ProtNLM"/>
    </source>
</evidence>
<dbReference type="SUPFAM" id="SSF51735">
    <property type="entry name" value="NAD(P)-binding Rossmann-fold domains"/>
    <property type="match status" value="1"/>
</dbReference>
<accession>A0ABR3BTD9</accession>
<evidence type="ECO:0000259" key="3">
    <source>
        <dbReference type="Pfam" id="PF01408"/>
    </source>
</evidence>
<dbReference type="InterPro" id="IPR055170">
    <property type="entry name" value="GFO_IDH_MocA-like_dom"/>
</dbReference>
<reference evidence="5" key="1">
    <citation type="submission" date="2015-01" db="EMBL/GenBank/DDBJ databases">
        <authorList>
            <consortium name="The Broad Institute Genomics Platform"/>
            <person name="Cuomo C."/>
            <person name="Litvintseva A."/>
            <person name="Chen Y."/>
            <person name="Heitman J."/>
            <person name="Sun S."/>
            <person name="Springer D."/>
            <person name="Dromer F."/>
            <person name="Young S."/>
            <person name="Zeng Q."/>
            <person name="Gargeya S."/>
            <person name="Abouelleil A."/>
            <person name="Alvarado L."/>
            <person name="Chapman S.B."/>
            <person name="Gainer-Dewar J."/>
            <person name="Goldberg J."/>
            <person name="Griggs A."/>
            <person name="Gujja S."/>
            <person name="Hansen M."/>
            <person name="Howarth C."/>
            <person name="Imamovic A."/>
            <person name="Larimer J."/>
            <person name="Murphy C."/>
            <person name="Naylor J."/>
            <person name="Pearson M."/>
            <person name="Priest M."/>
            <person name="Roberts A."/>
            <person name="Saif S."/>
            <person name="Shea T."/>
            <person name="Sykes S."/>
            <person name="Wortman J."/>
            <person name="Nusbaum C."/>
            <person name="Birren B."/>
        </authorList>
    </citation>
    <scope>NUCLEOTIDE SEQUENCE</scope>
    <source>
        <strain evidence="5">IND107</strain>
    </source>
</reference>
<proteinExistence type="inferred from homology"/>
<dbReference type="InterPro" id="IPR036291">
    <property type="entry name" value="NAD(P)-bd_dom_sf"/>
</dbReference>
<feature type="domain" description="GFO/IDH/MocA-like oxidoreductase" evidence="4">
    <location>
        <begin position="138"/>
        <end position="267"/>
    </location>
</feature>
<dbReference type="Pfam" id="PF01408">
    <property type="entry name" value="GFO_IDH_MocA"/>
    <property type="match status" value="1"/>
</dbReference>
<dbReference type="Proteomes" id="UP000054399">
    <property type="component" value="Unassembled WGS sequence"/>
</dbReference>
<dbReference type="SUPFAM" id="SSF55347">
    <property type="entry name" value="Glyceraldehyde-3-phosphate dehydrogenase-like, C-terminal domain"/>
    <property type="match status" value="1"/>
</dbReference>
<dbReference type="Pfam" id="PF22725">
    <property type="entry name" value="GFO_IDH_MocA_C3"/>
    <property type="match status" value="1"/>
</dbReference>
<evidence type="ECO:0000259" key="4">
    <source>
        <dbReference type="Pfam" id="PF22725"/>
    </source>
</evidence>
<evidence type="ECO:0000313" key="6">
    <source>
        <dbReference type="Proteomes" id="UP000054399"/>
    </source>
</evidence>
<organism evidence="5 6">
    <name type="scientific">Cryptococcus tetragattii IND107</name>
    <dbReference type="NCBI Taxonomy" id="1296105"/>
    <lineage>
        <taxon>Eukaryota</taxon>
        <taxon>Fungi</taxon>
        <taxon>Dikarya</taxon>
        <taxon>Basidiomycota</taxon>
        <taxon>Agaricomycotina</taxon>
        <taxon>Tremellomycetes</taxon>
        <taxon>Tremellales</taxon>
        <taxon>Cryptococcaceae</taxon>
        <taxon>Cryptococcus</taxon>
        <taxon>Cryptococcus gattii species complex</taxon>
    </lineage>
</organism>